<sequence>MRYFLPRSLLLAIAIISHSTTAFTTSSPSFFHSTTTTSRRIPSSSSTRLWDLSEWRDLMFENQPPALSKITVEDYQEGAIREVCILPFPLQDILVQGETKELCLYEQRFHQLFEYSTNSHGSVVAMGIMAPPSGILQTMPLCEVESFQTLQGDTGFGTSYSILATLRVVGRGSLVYIDQEEIVEGREYLTGWCTELCDDTCSESGRKEEEEEDLLVIGNQIADKLEDVFTSIVLLEEKLERLEEEDNDLFLDTYDIEDDDDDDDEDDDDEDSLQKRFEQVYQTVKATDMQGYRISSSSSPPNPTRSPNKKWRSVQDLTALSWSYFHQELWPEEEFDTSLSYRLKSMEIVNLNQRLRLALDMLMEYRSCLKETLKRERDDENF</sequence>
<name>A0A6U3SWI7_9STRA</name>
<keyword evidence="2" id="KW-0732">Signal</keyword>
<accession>A0A6U3SWI7</accession>
<feature type="chain" id="PRO_5030160157" description="Lon N-terminal domain-containing protein" evidence="2">
    <location>
        <begin position="23"/>
        <end position="382"/>
    </location>
</feature>
<evidence type="ECO:0000313" key="3">
    <source>
        <dbReference type="EMBL" id="CAD9345510.1"/>
    </source>
</evidence>
<gene>
    <name evidence="3" type="ORF">DBRI1063_LOCUS18887</name>
</gene>
<proteinExistence type="predicted"/>
<organism evidence="3">
    <name type="scientific">Ditylum brightwellii</name>
    <dbReference type="NCBI Taxonomy" id="49249"/>
    <lineage>
        <taxon>Eukaryota</taxon>
        <taxon>Sar</taxon>
        <taxon>Stramenopiles</taxon>
        <taxon>Ochrophyta</taxon>
        <taxon>Bacillariophyta</taxon>
        <taxon>Mediophyceae</taxon>
        <taxon>Lithodesmiophycidae</taxon>
        <taxon>Lithodesmiales</taxon>
        <taxon>Lithodesmiaceae</taxon>
        <taxon>Ditylum</taxon>
    </lineage>
</organism>
<dbReference type="EMBL" id="HBGN01029293">
    <property type="protein sequence ID" value="CAD9345510.1"/>
    <property type="molecule type" value="Transcribed_RNA"/>
</dbReference>
<feature type="region of interest" description="Disordered" evidence="1">
    <location>
        <begin position="250"/>
        <end position="272"/>
    </location>
</feature>
<feature type="signal peptide" evidence="2">
    <location>
        <begin position="1"/>
        <end position="22"/>
    </location>
</feature>
<feature type="region of interest" description="Disordered" evidence="1">
    <location>
        <begin position="289"/>
        <end position="311"/>
    </location>
</feature>
<evidence type="ECO:0000256" key="1">
    <source>
        <dbReference type="SAM" id="MobiDB-lite"/>
    </source>
</evidence>
<reference evidence="3" key="1">
    <citation type="submission" date="2021-01" db="EMBL/GenBank/DDBJ databases">
        <authorList>
            <person name="Corre E."/>
            <person name="Pelletier E."/>
            <person name="Niang G."/>
            <person name="Scheremetjew M."/>
            <person name="Finn R."/>
            <person name="Kale V."/>
            <person name="Holt S."/>
            <person name="Cochrane G."/>
            <person name="Meng A."/>
            <person name="Brown T."/>
            <person name="Cohen L."/>
        </authorList>
    </citation>
    <scope>NUCLEOTIDE SEQUENCE</scope>
    <source>
        <strain evidence="3">Pop2</strain>
    </source>
</reference>
<evidence type="ECO:0000256" key="2">
    <source>
        <dbReference type="SAM" id="SignalP"/>
    </source>
</evidence>
<feature type="compositionally biased region" description="Acidic residues" evidence="1">
    <location>
        <begin position="250"/>
        <end position="271"/>
    </location>
</feature>
<evidence type="ECO:0008006" key="4">
    <source>
        <dbReference type="Google" id="ProtNLM"/>
    </source>
</evidence>
<dbReference type="AlphaFoldDB" id="A0A6U3SWI7"/>
<protein>
    <recommendedName>
        <fullName evidence="4">Lon N-terminal domain-containing protein</fullName>
    </recommendedName>
</protein>